<comment type="caution">
    <text evidence="4">The sequence shown here is derived from an EMBL/GenBank/DDBJ whole genome shotgun (WGS) entry which is preliminary data.</text>
</comment>
<dbReference type="Proteomes" id="UP001149411">
    <property type="component" value="Unassembled WGS sequence"/>
</dbReference>
<organism evidence="4 5">
    <name type="scientific">Halorutilus salinus</name>
    <dbReference type="NCBI Taxonomy" id="2487751"/>
    <lineage>
        <taxon>Archaea</taxon>
        <taxon>Methanobacteriati</taxon>
        <taxon>Methanobacteriota</taxon>
        <taxon>Stenosarchaea group</taxon>
        <taxon>Halobacteria</taxon>
        <taxon>Halorutilales</taxon>
        <taxon>Halorutilaceae</taxon>
        <taxon>Halorutilus</taxon>
    </lineage>
</organism>
<protein>
    <submittedName>
        <fullName evidence="4">DUF2110 family protein</fullName>
    </submittedName>
</protein>
<accession>A0A9Q4C5Z7</accession>
<evidence type="ECO:0000313" key="4">
    <source>
        <dbReference type="EMBL" id="MCX2819024.1"/>
    </source>
</evidence>
<name>A0A9Q4C5Z7_9EURY</name>
<proteinExistence type="predicted"/>
<feature type="domain" description="DUF2110" evidence="2">
    <location>
        <begin position="4"/>
        <end position="72"/>
    </location>
</feature>
<dbReference type="Pfam" id="PF24872">
    <property type="entry name" value="DUF2110_N"/>
    <property type="match status" value="1"/>
</dbReference>
<feature type="domain" description="DUF2110" evidence="3">
    <location>
        <begin position="157"/>
        <end position="223"/>
    </location>
</feature>
<dbReference type="InterPro" id="IPR056756">
    <property type="entry name" value="DUF2110_central"/>
</dbReference>
<sequence>MRRVLNAKIYVAGDARERALDSARGVIGNRVAELEFEHEVQLRDDDRIEVSGVGEDAEAAFALLVEEFGEYTTDPEDGETYLGTLESWDNDGFTVDIGVDVRVPREQLEDLGRGSPADIRERYGLVQHTPLEVVAGEPARLSDVQVDELWSWQKGETGRLNVNSCTRAEVRATVNRAGHANDIVTVERLGLLEQSVVCAPGTDPPGLLASVGKYLEGEMKCVVV</sequence>
<evidence type="ECO:0000259" key="1">
    <source>
        <dbReference type="Pfam" id="PF09883"/>
    </source>
</evidence>
<dbReference type="AlphaFoldDB" id="A0A9Q4C5Z7"/>
<evidence type="ECO:0000259" key="2">
    <source>
        <dbReference type="Pfam" id="PF24872"/>
    </source>
</evidence>
<keyword evidence="5" id="KW-1185">Reference proteome</keyword>
<reference evidence="4" key="1">
    <citation type="submission" date="2022-09" db="EMBL/GenBank/DDBJ databases">
        <title>Haloadaptaus new haloarchaeum isolated from saline soil.</title>
        <authorList>
            <person name="Duran-Viseras A."/>
            <person name="Sanchez-Porro C."/>
            <person name="Ventosa A."/>
        </authorList>
    </citation>
    <scope>NUCLEOTIDE SEQUENCE</scope>
    <source>
        <strain evidence="4">F3-133</strain>
    </source>
</reference>
<dbReference type="Pfam" id="PF24873">
    <property type="entry name" value="DUF2110_C"/>
    <property type="match status" value="1"/>
</dbReference>
<gene>
    <name evidence="4" type="ORF">EGH25_06625</name>
</gene>
<dbReference type="RefSeq" id="WP_266086924.1">
    <property type="nucleotide sequence ID" value="NZ_RKLV01000005.1"/>
</dbReference>
<dbReference type="EMBL" id="RKLV01000005">
    <property type="protein sequence ID" value="MCX2819024.1"/>
    <property type="molecule type" value="Genomic_DNA"/>
</dbReference>
<evidence type="ECO:0000259" key="3">
    <source>
        <dbReference type="Pfam" id="PF24873"/>
    </source>
</evidence>
<evidence type="ECO:0000313" key="5">
    <source>
        <dbReference type="Proteomes" id="UP001149411"/>
    </source>
</evidence>
<dbReference type="InterPro" id="IPR056757">
    <property type="entry name" value="DUF2110_C"/>
</dbReference>
<dbReference type="InterPro" id="IPR056758">
    <property type="entry name" value="DUF2110_N"/>
</dbReference>
<feature type="domain" description="DUF2110" evidence="1">
    <location>
        <begin position="76"/>
        <end position="153"/>
    </location>
</feature>
<dbReference type="Pfam" id="PF09883">
    <property type="entry name" value="DUF2110"/>
    <property type="match status" value="1"/>
</dbReference>